<evidence type="ECO:0000256" key="6">
    <source>
        <dbReference type="ARBA" id="ARBA00022984"/>
    </source>
</evidence>
<name>A0A080LXM3_9PROT</name>
<dbReference type="PANTHER" id="PTHR30474:SF2">
    <property type="entry name" value="PEPTIDOGLYCAN GLYCOSYLTRANSFERASE FTSW-RELATED"/>
    <property type="match status" value="1"/>
</dbReference>
<evidence type="ECO:0000256" key="12">
    <source>
        <dbReference type="ARBA" id="ARBA00041185"/>
    </source>
</evidence>
<keyword evidence="7 16" id="KW-1133">Transmembrane helix</keyword>
<keyword evidence="5" id="KW-0133">Cell shape</keyword>
<evidence type="ECO:0000256" key="5">
    <source>
        <dbReference type="ARBA" id="ARBA00022960"/>
    </source>
</evidence>
<evidence type="ECO:0000256" key="16">
    <source>
        <dbReference type="SAM" id="Phobius"/>
    </source>
</evidence>
<evidence type="ECO:0000313" key="18">
    <source>
        <dbReference type="Proteomes" id="UP000020077"/>
    </source>
</evidence>
<evidence type="ECO:0000256" key="15">
    <source>
        <dbReference type="ARBA" id="ARBA00049902"/>
    </source>
</evidence>
<dbReference type="GO" id="GO:0008955">
    <property type="term" value="F:peptidoglycan glycosyltransferase activity"/>
    <property type="evidence" value="ECO:0007669"/>
    <property type="project" value="UniProtKB-EC"/>
</dbReference>
<dbReference type="GO" id="GO:0005886">
    <property type="term" value="C:plasma membrane"/>
    <property type="evidence" value="ECO:0007669"/>
    <property type="project" value="TreeGrafter"/>
</dbReference>
<evidence type="ECO:0000256" key="9">
    <source>
        <dbReference type="ARBA" id="ARBA00032370"/>
    </source>
</evidence>
<evidence type="ECO:0000256" key="4">
    <source>
        <dbReference type="ARBA" id="ARBA00022692"/>
    </source>
</evidence>
<dbReference type="GO" id="GO:0015648">
    <property type="term" value="F:lipid-linked peptidoglycan transporter activity"/>
    <property type="evidence" value="ECO:0007669"/>
    <property type="project" value="TreeGrafter"/>
</dbReference>
<evidence type="ECO:0000256" key="2">
    <source>
        <dbReference type="ARBA" id="ARBA00022676"/>
    </source>
</evidence>
<keyword evidence="8 16" id="KW-0472">Membrane</keyword>
<keyword evidence="3" id="KW-0808">Transferase</keyword>
<evidence type="ECO:0000256" key="8">
    <source>
        <dbReference type="ARBA" id="ARBA00023136"/>
    </source>
</evidence>
<dbReference type="GO" id="GO:0009252">
    <property type="term" value="P:peptidoglycan biosynthetic process"/>
    <property type="evidence" value="ECO:0007669"/>
    <property type="project" value="UniProtKB-KW"/>
</dbReference>
<dbReference type="AlphaFoldDB" id="A0A080LXM3"/>
<dbReference type="GO" id="GO:0032153">
    <property type="term" value="C:cell division site"/>
    <property type="evidence" value="ECO:0007669"/>
    <property type="project" value="TreeGrafter"/>
</dbReference>
<keyword evidence="4 16" id="KW-0812">Transmembrane</keyword>
<evidence type="ECO:0000256" key="11">
    <source>
        <dbReference type="ARBA" id="ARBA00038053"/>
    </source>
</evidence>
<comment type="catalytic activity">
    <reaction evidence="15">
        <text>[GlcNAc-(1-&gt;4)-Mur2Ac(oyl-L-Ala-gamma-D-Glu-L-Lys-D-Ala-D-Ala)](n)-di-trans,octa-cis-undecaprenyl diphosphate + beta-D-GlcNAc-(1-&gt;4)-Mur2Ac(oyl-L-Ala-gamma-D-Glu-L-Lys-D-Ala-D-Ala)-di-trans,octa-cis-undecaprenyl diphosphate = [GlcNAc-(1-&gt;4)-Mur2Ac(oyl-L-Ala-gamma-D-Glu-L-Lys-D-Ala-D-Ala)](n+1)-di-trans,octa-cis-undecaprenyl diphosphate + di-trans,octa-cis-undecaprenyl diphosphate + H(+)</text>
        <dbReference type="Rhea" id="RHEA:23708"/>
        <dbReference type="Rhea" id="RHEA-COMP:9602"/>
        <dbReference type="Rhea" id="RHEA-COMP:9603"/>
        <dbReference type="ChEBI" id="CHEBI:15378"/>
        <dbReference type="ChEBI" id="CHEBI:58405"/>
        <dbReference type="ChEBI" id="CHEBI:60033"/>
        <dbReference type="ChEBI" id="CHEBI:78435"/>
        <dbReference type="EC" id="2.4.99.28"/>
    </reaction>
</comment>
<accession>A0A080LXM3</accession>
<evidence type="ECO:0000313" key="17">
    <source>
        <dbReference type="EMBL" id="KFB73518.1"/>
    </source>
</evidence>
<dbReference type="EC" id="2.4.99.28" evidence="14"/>
<keyword evidence="2" id="KW-0328">Glycosyltransferase</keyword>
<dbReference type="Proteomes" id="UP000020077">
    <property type="component" value="Unassembled WGS sequence"/>
</dbReference>
<feature type="transmembrane region" description="Helical" evidence="16">
    <location>
        <begin position="38"/>
        <end position="57"/>
    </location>
</feature>
<comment type="subcellular location">
    <subcellularLocation>
        <location evidence="1">Membrane</location>
        <topology evidence="1">Multi-pass membrane protein</topology>
    </subcellularLocation>
</comment>
<organism evidence="17 18">
    <name type="scientific">Candidatus Accumulibacter phosphatis</name>
    <dbReference type="NCBI Taxonomy" id="327160"/>
    <lineage>
        <taxon>Bacteria</taxon>
        <taxon>Pseudomonadati</taxon>
        <taxon>Pseudomonadota</taxon>
        <taxon>Betaproteobacteria</taxon>
        <taxon>Candidatus Accumulibacter</taxon>
    </lineage>
</organism>
<dbReference type="GO" id="GO:0008360">
    <property type="term" value="P:regulation of cell shape"/>
    <property type="evidence" value="ECO:0007669"/>
    <property type="project" value="UniProtKB-KW"/>
</dbReference>
<keyword evidence="6" id="KW-0573">Peptidoglycan synthesis</keyword>
<dbReference type="Pfam" id="PF01098">
    <property type="entry name" value="FTSW_RODA_SPOVE"/>
    <property type="match status" value="1"/>
</dbReference>
<sequence>MIAEELGFVGVLVVIVLFGLLIQRAFAIGRQAVALERLYSALVAQGIGVWLGVQSFINMGVNMGLLPTKGLTLPLMSFGGSGILANCVALAVLLRIDWENRQLMRGAKV</sequence>
<reference evidence="17 18" key="1">
    <citation type="submission" date="2014-02" db="EMBL/GenBank/DDBJ databases">
        <title>Expanding our view of genomic diversity in Candidatus Accumulibacter clades.</title>
        <authorList>
            <person name="Skennerton C.T."/>
            <person name="Barr J.J."/>
            <person name="Slater F.R."/>
            <person name="Bond P.L."/>
            <person name="Tyson G.W."/>
        </authorList>
    </citation>
    <scope>NUCLEOTIDE SEQUENCE [LARGE SCALE GENOMIC DNA]</scope>
    <source>
        <strain evidence="18">BA-91</strain>
    </source>
</reference>
<evidence type="ECO:0000256" key="1">
    <source>
        <dbReference type="ARBA" id="ARBA00004141"/>
    </source>
</evidence>
<dbReference type="PANTHER" id="PTHR30474">
    <property type="entry name" value="CELL CYCLE PROTEIN"/>
    <property type="match status" value="1"/>
</dbReference>
<keyword evidence="17" id="KW-0132">Cell division</keyword>
<proteinExistence type="inferred from homology"/>
<gene>
    <name evidence="17" type="primary">ftsW</name>
    <name evidence="17" type="ORF">AW09_001224</name>
</gene>
<feature type="transmembrane region" description="Helical" evidence="16">
    <location>
        <begin position="77"/>
        <end position="96"/>
    </location>
</feature>
<keyword evidence="17" id="KW-0131">Cell cycle</keyword>
<evidence type="ECO:0000256" key="10">
    <source>
        <dbReference type="ARBA" id="ARBA00033270"/>
    </source>
</evidence>
<comment type="caution">
    <text evidence="17">The sequence shown here is derived from an EMBL/GenBank/DDBJ whole genome shotgun (WGS) entry which is preliminary data.</text>
</comment>
<comment type="similarity">
    <text evidence="11">Belongs to the SEDS family. FtsW subfamily.</text>
</comment>
<protein>
    <recommendedName>
        <fullName evidence="12">Probable peptidoglycan glycosyltransferase FtsW</fullName>
        <ecNumber evidence="14">2.4.99.28</ecNumber>
    </recommendedName>
    <alternativeName>
        <fullName evidence="13">Cell division protein FtsW</fullName>
    </alternativeName>
    <alternativeName>
        <fullName evidence="10">Cell wall polymerase</fullName>
    </alternativeName>
    <alternativeName>
        <fullName evidence="9">Peptidoglycan polymerase</fullName>
    </alternativeName>
</protein>
<evidence type="ECO:0000256" key="13">
    <source>
        <dbReference type="ARBA" id="ARBA00041418"/>
    </source>
</evidence>
<dbReference type="InterPro" id="IPR001182">
    <property type="entry name" value="FtsW/RodA"/>
</dbReference>
<evidence type="ECO:0000256" key="14">
    <source>
        <dbReference type="ARBA" id="ARBA00044770"/>
    </source>
</evidence>
<dbReference type="GO" id="GO:0051301">
    <property type="term" value="P:cell division"/>
    <property type="evidence" value="ECO:0007669"/>
    <property type="project" value="UniProtKB-KW"/>
</dbReference>
<feature type="transmembrane region" description="Helical" evidence="16">
    <location>
        <begin position="6"/>
        <end position="26"/>
    </location>
</feature>
<evidence type="ECO:0000256" key="7">
    <source>
        <dbReference type="ARBA" id="ARBA00022989"/>
    </source>
</evidence>
<evidence type="ECO:0000256" key="3">
    <source>
        <dbReference type="ARBA" id="ARBA00022679"/>
    </source>
</evidence>
<dbReference type="EMBL" id="JDVG02000209">
    <property type="protein sequence ID" value="KFB73518.1"/>
    <property type="molecule type" value="Genomic_DNA"/>
</dbReference>